<feature type="domain" description="HTH cro/C1-type" evidence="2">
    <location>
        <begin position="11"/>
        <end position="65"/>
    </location>
</feature>
<dbReference type="InterPro" id="IPR010982">
    <property type="entry name" value="Lambda_DNA-bd_dom_sf"/>
</dbReference>
<evidence type="ECO:0000259" key="2">
    <source>
        <dbReference type="PROSITE" id="PS50943"/>
    </source>
</evidence>
<keyword evidence="1" id="KW-0238">DNA-binding</keyword>
<evidence type="ECO:0000313" key="4">
    <source>
        <dbReference type="Proteomes" id="UP000325529"/>
    </source>
</evidence>
<dbReference type="SUPFAM" id="SSF47413">
    <property type="entry name" value="lambda repressor-like DNA-binding domains"/>
    <property type="match status" value="2"/>
</dbReference>
<dbReference type="Pfam" id="PF01381">
    <property type="entry name" value="HTH_3"/>
    <property type="match status" value="1"/>
</dbReference>
<dbReference type="SMART" id="SM00530">
    <property type="entry name" value="HTH_XRE"/>
    <property type="match status" value="2"/>
</dbReference>
<evidence type="ECO:0000313" key="3">
    <source>
        <dbReference type="EMBL" id="QEU96931.1"/>
    </source>
</evidence>
<protein>
    <submittedName>
        <fullName evidence="3">Helix-turn-helix domain-containing protein</fullName>
    </submittedName>
</protein>
<dbReference type="KEGG" id="ska:CP970_43725"/>
<dbReference type="AlphaFoldDB" id="A0A5J6GRW6"/>
<keyword evidence="4" id="KW-1185">Reference proteome</keyword>
<dbReference type="GO" id="GO:0003677">
    <property type="term" value="F:DNA binding"/>
    <property type="evidence" value="ECO:0007669"/>
    <property type="project" value="UniProtKB-KW"/>
</dbReference>
<feature type="domain" description="HTH cro/C1-type" evidence="2">
    <location>
        <begin position="74"/>
        <end position="129"/>
    </location>
</feature>
<dbReference type="Gene3D" id="1.10.260.40">
    <property type="entry name" value="lambda repressor-like DNA-binding domains"/>
    <property type="match status" value="3"/>
</dbReference>
<dbReference type="OrthoDB" id="4292432at2"/>
<name>A0A5J6GRW6_STRKN</name>
<accession>A0A5J6GRW6</accession>
<dbReference type="EMBL" id="CP023699">
    <property type="protein sequence ID" value="QEU96931.1"/>
    <property type="molecule type" value="Genomic_DNA"/>
</dbReference>
<dbReference type="RefSeq" id="WP_055546845.1">
    <property type="nucleotide sequence ID" value="NZ_CP023699.1"/>
</dbReference>
<organism evidence="3 4">
    <name type="scientific">Streptomyces kanamyceticus</name>
    <dbReference type="NCBI Taxonomy" id="1967"/>
    <lineage>
        <taxon>Bacteria</taxon>
        <taxon>Bacillati</taxon>
        <taxon>Actinomycetota</taxon>
        <taxon>Actinomycetes</taxon>
        <taxon>Kitasatosporales</taxon>
        <taxon>Streptomycetaceae</taxon>
        <taxon>Streptomyces</taxon>
    </lineage>
</organism>
<dbReference type="PROSITE" id="PS50943">
    <property type="entry name" value="HTH_CROC1"/>
    <property type="match status" value="2"/>
</dbReference>
<sequence>MPDRIFDGRKLRDCRVLRRLSQGDVAAAVGVKTNAISRWETGQATPSQERLPGIAQAVEADLDQLFPRLAPPNLADLRCDAGMTQSDTAIYTRTVSPMPVRAAENGKRTLSDDAVTALAKAYKVTRSELLAAQRRSFGHDVPAVTPEGEPPTPWAAQSLAGKIKHLREQVYDGTLPTDEALASAGNRRIGRFVLTADTVRDLRQGTVRVASDEVLDALSLAFVVPLAYFRGDAHEIDRLIALVMRTRAFPQARSDSSLAASTEELGIVERA</sequence>
<dbReference type="CDD" id="cd00093">
    <property type="entry name" value="HTH_XRE"/>
    <property type="match status" value="2"/>
</dbReference>
<dbReference type="Proteomes" id="UP000325529">
    <property type="component" value="Chromosome"/>
</dbReference>
<gene>
    <name evidence="3" type="ORF">CP970_43725</name>
</gene>
<dbReference type="PANTHER" id="PTHR46558:SF4">
    <property type="entry name" value="DNA-BIDING PHAGE PROTEIN"/>
    <property type="match status" value="1"/>
</dbReference>
<dbReference type="InterPro" id="IPR001387">
    <property type="entry name" value="Cro/C1-type_HTH"/>
</dbReference>
<proteinExistence type="predicted"/>
<evidence type="ECO:0000256" key="1">
    <source>
        <dbReference type="ARBA" id="ARBA00023125"/>
    </source>
</evidence>
<reference evidence="3 4" key="1">
    <citation type="submission" date="2017-09" db="EMBL/GenBank/DDBJ databases">
        <authorList>
            <person name="Lee N."/>
            <person name="Cho B.-K."/>
        </authorList>
    </citation>
    <scope>NUCLEOTIDE SEQUENCE [LARGE SCALE GENOMIC DNA]</scope>
    <source>
        <strain evidence="3 4">ATCC 12853</strain>
    </source>
</reference>
<dbReference type="PANTHER" id="PTHR46558">
    <property type="entry name" value="TRACRIPTIONAL REGULATORY PROTEIN-RELATED-RELATED"/>
    <property type="match status" value="1"/>
</dbReference>